<dbReference type="Proteomes" id="UP000308600">
    <property type="component" value="Unassembled WGS sequence"/>
</dbReference>
<reference evidence="1 2" key="1">
    <citation type="journal article" date="2019" name="Nat. Ecol. Evol.">
        <title>Megaphylogeny resolves global patterns of mushroom evolution.</title>
        <authorList>
            <person name="Varga T."/>
            <person name="Krizsan K."/>
            <person name="Foldi C."/>
            <person name="Dima B."/>
            <person name="Sanchez-Garcia M."/>
            <person name="Sanchez-Ramirez S."/>
            <person name="Szollosi G.J."/>
            <person name="Szarkandi J.G."/>
            <person name="Papp V."/>
            <person name="Albert L."/>
            <person name="Andreopoulos W."/>
            <person name="Angelini C."/>
            <person name="Antonin V."/>
            <person name="Barry K.W."/>
            <person name="Bougher N.L."/>
            <person name="Buchanan P."/>
            <person name="Buyck B."/>
            <person name="Bense V."/>
            <person name="Catcheside P."/>
            <person name="Chovatia M."/>
            <person name="Cooper J."/>
            <person name="Damon W."/>
            <person name="Desjardin D."/>
            <person name="Finy P."/>
            <person name="Geml J."/>
            <person name="Haridas S."/>
            <person name="Hughes K."/>
            <person name="Justo A."/>
            <person name="Karasinski D."/>
            <person name="Kautmanova I."/>
            <person name="Kiss B."/>
            <person name="Kocsube S."/>
            <person name="Kotiranta H."/>
            <person name="LaButti K.M."/>
            <person name="Lechner B.E."/>
            <person name="Liimatainen K."/>
            <person name="Lipzen A."/>
            <person name="Lukacs Z."/>
            <person name="Mihaltcheva S."/>
            <person name="Morgado L.N."/>
            <person name="Niskanen T."/>
            <person name="Noordeloos M.E."/>
            <person name="Ohm R.A."/>
            <person name="Ortiz-Santana B."/>
            <person name="Ovrebo C."/>
            <person name="Racz N."/>
            <person name="Riley R."/>
            <person name="Savchenko A."/>
            <person name="Shiryaev A."/>
            <person name="Soop K."/>
            <person name="Spirin V."/>
            <person name="Szebenyi C."/>
            <person name="Tomsovsky M."/>
            <person name="Tulloss R.E."/>
            <person name="Uehling J."/>
            <person name="Grigoriev I.V."/>
            <person name="Vagvolgyi C."/>
            <person name="Papp T."/>
            <person name="Martin F.M."/>
            <person name="Miettinen O."/>
            <person name="Hibbett D.S."/>
            <person name="Nagy L.G."/>
        </authorList>
    </citation>
    <scope>NUCLEOTIDE SEQUENCE [LARGE SCALE GENOMIC DNA]</scope>
    <source>
        <strain evidence="1 2">NL-1719</strain>
    </source>
</reference>
<protein>
    <submittedName>
        <fullName evidence="1">Uncharacterized protein</fullName>
    </submittedName>
</protein>
<accession>A0ACD3AWE2</accession>
<gene>
    <name evidence="1" type="ORF">BDN72DRAFT_840184</name>
</gene>
<sequence length="315" mass="36145">MPIDNSIAAYNGLALATLDILRNLWYRREYQAHDPIFPPEIEQIIFIHAQTFARRDKKAILNLVLVAKRVHTWLIPKLFETITFRSFGPYNGPLKYPVKWKNHDLIKYGKYTRNFFFSIPQDDCDTYPPHQYLIRCPNITKLFLGLGTGFLDQGEIESLLPLPLTHLSMDLDTVLGEPRPELIQLYSRVTHLESVEGFTPEYGLNLMYFTSLTHLAIPDIDRGRHTDLSLQILFKCLPTLRVLALLTLHTTTMGLTGEFNPTLDDPRIVRMTIVRAKRVDAWLLDVEEGRGMWGLADEAVGERKKLKKAGTVNLS</sequence>
<dbReference type="EMBL" id="ML208328">
    <property type="protein sequence ID" value="TFK69589.1"/>
    <property type="molecule type" value="Genomic_DNA"/>
</dbReference>
<name>A0ACD3AWE2_9AGAR</name>
<organism evidence="1 2">
    <name type="scientific">Pluteus cervinus</name>
    <dbReference type="NCBI Taxonomy" id="181527"/>
    <lineage>
        <taxon>Eukaryota</taxon>
        <taxon>Fungi</taxon>
        <taxon>Dikarya</taxon>
        <taxon>Basidiomycota</taxon>
        <taxon>Agaricomycotina</taxon>
        <taxon>Agaricomycetes</taxon>
        <taxon>Agaricomycetidae</taxon>
        <taxon>Agaricales</taxon>
        <taxon>Pluteineae</taxon>
        <taxon>Pluteaceae</taxon>
        <taxon>Pluteus</taxon>
    </lineage>
</organism>
<evidence type="ECO:0000313" key="2">
    <source>
        <dbReference type="Proteomes" id="UP000308600"/>
    </source>
</evidence>
<proteinExistence type="predicted"/>
<keyword evidence="2" id="KW-1185">Reference proteome</keyword>
<evidence type="ECO:0000313" key="1">
    <source>
        <dbReference type="EMBL" id="TFK69589.1"/>
    </source>
</evidence>